<organism evidence="1 2">
    <name type="scientific">Candidatus Methylobacter titanis</name>
    <dbReference type="NCBI Taxonomy" id="3053457"/>
    <lineage>
        <taxon>Bacteria</taxon>
        <taxon>Pseudomonadati</taxon>
        <taxon>Pseudomonadota</taxon>
        <taxon>Gammaproteobacteria</taxon>
        <taxon>Methylococcales</taxon>
        <taxon>Methylococcaceae</taxon>
        <taxon>Methylobacter</taxon>
    </lineage>
</organism>
<sequence length="61" mass="6901">MDVLIEFIKTVLEHQNPAEKLKELAGLVDDVFQFMPSGKHMVGRDLERLGSTASLQYRAAR</sequence>
<proteinExistence type="predicted"/>
<dbReference type="AlphaFoldDB" id="A0AA43Q4B1"/>
<name>A0AA43Q4B1_9GAMM</name>
<evidence type="ECO:0000313" key="1">
    <source>
        <dbReference type="EMBL" id="MDI1231419.1"/>
    </source>
</evidence>
<gene>
    <name evidence="1" type="ORF">PSU93_09745</name>
</gene>
<keyword evidence="2" id="KW-1185">Reference proteome</keyword>
<comment type="caution">
    <text evidence="1">The sequence shown here is derived from an EMBL/GenBank/DDBJ whole genome shotgun (WGS) entry which is preliminary data.</text>
</comment>
<reference evidence="1" key="1">
    <citation type="submission" date="2023-01" db="EMBL/GenBank/DDBJ databases">
        <title>Biogeochemical cycle of methane in antarctic sediments.</title>
        <authorList>
            <person name="Roldan D.M."/>
            <person name="Menes R.J."/>
        </authorList>
    </citation>
    <scope>NUCLEOTIDE SEQUENCE [LARGE SCALE GENOMIC DNA]</scope>
    <source>
        <strain evidence="1">K-2018 MAG008</strain>
    </source>
</reference>
<evidence type="ECO:0000313" key="2">
    <source>
        <dbReference type="Proteomes" id="UP001160519"/>
    </source>
</evidence>
<dbReference type="EMBL" id="JAQSDF010000029">
    <property type="protein sequence ID" value="MDI1231419.1"/>
    <property type="molecule type" value="Genomic_DNA"/>
</dbReference>
<accession>A0AA43Q4B1</accession>
<protein>
    <submittedName>
        <fullName evidence="1">Uncharacterized protein</fullName>
    </submittedName>
</protein>
<dbReference type="Proteomes" id="UP001160519">
    <property type="component" value="Unassembled WGS sequence"/>
</dbReference>